<dbReference type="SUPFAM" id="SSF53756">
    <property type="entry name" value="UDP-Glycosyltransferase/glycogen phosphorylase"/>
    <property type="match status" value="1"/>
</dbReference>
<feature type="region of interest" description="Disordered" evidence="1">
    <location>
        <begin position="579"/>
        <end position="665"/>
    </location>
</feature>
<evidence type="ECO:0000256" key="1">
    <source>
        <dbReference type="SAM" id="MobiDB-lite"/>
    </source>
</evidence>
<reference evidence="4" key="1">
    <citation type="journal article" date="2019" name="Int. J. Syst. Evol. Microbiol.">
        <title>The Global Catalogue of Microorganisms (GCM) 10K type strain sequencing project: providing services to taxonomists for standard genome sequencing and annotation.</title>
        <authorList>
            <consortium name="The Broad Institute Genomics Platform"/>
            <consortium name="The Broad Institute Genome Sequencing Center for Infectious Disease"/>
            <person name="Wu L."/>
            <person name="Ma J."/>
        </authorList>
    </citation>
    <scope>NUCLEOTIDE SEQUENCE [LARGE SCALE GENOMIC DNA]</scope>
    <source>
        <strain evidence="4">JCM 18055</strain>
    </source>
</reference>
<dbReference type="Pfam" id="PF11997">
    <property type="entry name" value="DUF3492"/>
    <property type="match status" value="1"/>
</dbReference>
<proteinExistence type="predicted"/>
<dbReference type="InterPro" id="IPR047691">
    <property type="entry name" value="PelF-like"/>
</dbReference>
<feature type="compositionally biased region" description="Basic and acidic residues" evidence="1">
    <location>
        <begin position="654"/>
        <end position="665"/>
    </location>
</feature>
<keyword evidence="4" id="KW-1185">Reference proteome</keyword>
<comment type="caution">
    <text evidence="3">The sequence shown here is derived from an EMBL/GenBank/DDBJ whole genome shotgun (WGS) entry which is preliminary data.</text>
</comment>
<dbReference type="Proteomes" id="UP001500325">
    <property type="component" value="Unassembled WGS sequence"/>
</dbReference>
<protein>
    <recommendedName>
        <fullName evidence="2">DUF3492 domain-containing protein</fullName>
    </recommendedName>
</protein>
<dbReference type="PANTHER" id="PTHR12526:SF636">
    <property type="entry name" value="BLL3647 PROTEIN"/>
    <property type="match status" value="1"/>
</dbReference>
<gene>
    <name evidence="3" type="ORF">GCM10023215_65100</name>
</gene>
<dbReference type="RefSeq" id="WP_345384661.1">
    <property type="nucleotide sequence ID" value="NZ_BAABIC010000037.1"/>
</dbReference>
<dbReference type="EMBL" id="BAABIC010000037">
    <property type="protein sequence ID" value="GAA4713196.1"/>
    <property type="molecule type" value="Genomic_DNA"/>
</dbReference>
<dbReference type="PANTHER" id="PTHR12526">
    <property type="entry name" value="GLYCOSYLTRANSFERASE"/>
    <property type="match status" value="1"/>
</dbReference>
<accession>A0ABP8XTU2</accession>
<dbReference type="Gene3D" id="3.40.50.2000">
    <property type="entry name" value="Glycogen Phosphorylase B"/>
    <property type="match status" value="2"/>
</dbReference>
<sequence length="665" mass="70816">MRVSLVTEGTYPIQSGGVSGWCEQLIRGLPEVSFEVVALSGSGREPAVFTVPENVRAVRRIGLWAPPPRARRVPRAIGSRFAIAYEELLEAMLGDDGLHSAVAFESAVRALHALSADTPLVPLLRGQRAVDLFVDVWDRHRGGDDAEPLSVGDALAVTELMEHFLRPLGMPVLETDLVHATANGPGALMGLLAKWTHGTPVLLSEHGVYLRERMLAIRRSGDSRAARAAQIRFFLRLTELCYRHADLVAPVSGFNGRWARRGGAAPERVRTMHNGVDPEALPLLTEEPAEPTIAFVGRIDPLKDIELLVTAFAQVRRAIPTARLRLFGGVPAGNEDYARRCEARVDELGLGDAVTFEGPVSPVSEAFRRGHLVVLSSKSEGLPLTIIEAAMSGRATVATDVGGMAEAVGDGGLVVPAGDAPAFAAACIRLLRDHGLRRELAARGRRRALELFTLERFADHFRSVYVSLVQRRPLPVAAGTSGELPVPVGSVEPAVSVPSVEPAVSVRSVEPAVSVRSVEPAVSVRPAAQLSPAALRAEPVEAPLRAEPVEVPTSRLEAVPAAGEPVEIPTSRIAAVPAADTGDEPVEVPTSRLEAVVPQEPVDPPTSRLARVPGPLDPPTARIAPVAPRSRIPTQAPRPAGRPRGSVRPPAPRTSEERVRVGEAG</sequence>
<dbReference type="NCBIfam" id="NF038011">
    <property type="entry name" value="PelF"/>
    <property type="match status" value="1"/>
</dbReference>
<dbReference type="InterPro" id="IPR022622">
    <property type="entry name" value="DUF3492"/>
</dbReference>
<dbReference type="Pfam" id="PF13692">
    <property type="entry name" value="Glyco_trans_1_4"/>
    <property type="match status" value="1"/>
</dbReference>
<evidence type="ECO:0000313" key="3">
    <source>
        <dbReference type="EMBL" id="GAA4713196.1"/>
    </source>
</evidence>
<organism evidence="3 4">
    <name type="scientific">Pseudonocardia yuanmonensis</name>
    <dbReference type="NCBI Taxonomy" id="1095914"/>
    <lineage>
        <taxon>Bacteria</taxon>
        <taxon>Bacillati</taxon>
        <taxon>Actinomycetota</taxon>
        <taxon>Actinomycetes</taxon>
        <taxon>Pseudonocardiales</taxon>
        <taxon>Pseudonocardiaceae</taxon>
        <taxon>Pseudonocardia</taxon>
    </lineage>
</organism>
<evidence type="ECO:0000259" key="2">
    <source>
        <dbReference type="Pfam" id="PF11997"/>
    </source>
</evidence>
<evidence type="ECO:0000313" key="4">
    <source>
        <dbReference type="Proteomes" id="UP001500325"/>
    </source>
</evidence>
<feature type="domain" description="DUF3492" evidence="2">
    <location>
        <begin position="1"/>
        <end position="267"/>
    </location>
</feature>
<name>A0ABP8XTU2_9PSEU</name>